<gene>
    <name evidence="1" type="ORF">SK128_007022</name>
</gene>
<evidence type="ECO:0000313" key="2">
    <source>
        <dbReference type="Proteomes" id="UP001381693"/>
    </source>
</evidence>
<organism evidence="1 2">
    <name type="scientific">Halocaridina rubra</name>
    <name type="common">Hawaiian red shrimp</name>
    <dbReference type="NCBI Taxonomy" id="373956"/>
    <lineage>
        <taxon>Eukaryota</taxon>
        <taxon>Metazoa</taxon>
        <taxon>Ecdysozoa</taxon>
        <taxon>Arthropoda</taxon>
        <taxon>Crustacea</taxon>
        <taxon>Multicrustacea</taxon>
        <taxon>Malacostraca</taxon>
        <taxon>Eumalacostraca</taxon>
        <taxon>Eucarida</taxon>
        <taxon>Decapoda</taxon>
        <taxon>Pleocyemata</taxon>
        <taxon>Caridea</taxon>
        <taxon>Atyoidea</taxon>
        <taxon>Atyidae</taxon>
        <taxon>Halocaridina</taxon>
    </lineage>
</organism>
<sequence>MRWPFLPVEKPELVRMMGHLRPQISIVVPLRIAEGKRFYSFLFLSGSGKEEL</sequence>
<accession>A0AAN8X1B0</accession>
<keyword evidence="2" id="KW-1185">Reference proteome</keyword>
<evidence type="ECO:0000313" key="1">
    <source>
        <dbReference type="EMBL" id="KAK7071114.1"/>
    </source>
</evidence>
<dbReference type="AlphaFoldDB" id="A0AAN8X1B0"/>
<dbReference type="EMBL" id="JAXCGZ010015140">
    <property type="protein sequence ID" value="KAK7071114.1"/>
    <property type="molecule type" value="Genomic_DNA"/>
</dbReference>
<name>A0AAN8X1B0_HALRR</name>
<feature type="non-terminal residue" evidence="1">
    <location>
        <position position="52"/>
    </location>
</feature>
<dbReference type="Proteomes" id="UP001381693">
    <property type="component" value="Unassembled WGS sequence"/>
</dbReference>
<proteinExistence type="predicted"/>
<protein>
    <submittedName>
        <fullName evidence="1">Uncharacterized protein</fullName>
    </submittedName>
</protein>
<comment type="caution">
    <text evidence="1">The sequence shown here is derived from an EMBL/GenBank/DDBJ whole genome shotgun (WGS) entry which is preliminary data.</text>
</comment>
<reference evidence="1 2" key="1">
    <citation type="submission" date="2023-11" db="EMBL/GenBank/DDBJ databases">
        <title>Halocaridina rubra genome assembly.</title>
        <authorList>
            <person name="Smith C."/>
        </authorList>
    </citation>
    <scope>NUCLEOTIDE SEQUENCE [LARGE SCALE GENOMIC DNA]</scope>
    <source>
        <strain evidence="1">EP-1</strain>
        <tissue evidence="1">Whole</tissue>
    </source>
</reference>